<dbReference type="InterPro" id="IPR009057">
    <property type="entry name" value="Homeodomain-like_sf"/>
</dbReference>
<evidence type="ECO:0000256" key="1">
    <source>
        <dbReference type="ARBA" id="ARBA00023015"/>
    </source>
</evidence>
<evidence type="ECO:0000259" key="5">
    <source>
        <dbReference type="PROSITE" id="PS51464"/>
    </source>
</evidence>
<dbReference type="Gene3D" id="1.10.10.10">
    <property type="entry name" value="Winged helix-like DNA-binding domain superfamily/Winged helix DNA-binding domain"/>
    <property type="match status" value="1"/>
</dbReference>
<dbReference type="PROSITE" id="PS51071">
    <property type="entry name" value="HTH_RPIR"/>
    <property type="match status" value="1"/>
</dbReference>
<evidence type="ECO:0000313" key="6">
    <source>
        <dbReference type="EMBL" id="BDR58083.1"/>
    </source>
</evidence>
<dbReference type="Gene3D" id="3.40.50.10490">
    <property type="entry name" value="Glucose-6-phosphate isomerase like protein, domain 1"/>
    <property type="match status" value="1"/>
</dbReference>
<accession>A0AAU9DVY0</accession>
<dbReference type="InterPro" id="IPR001347">
    <property type="entry name" value="SIS_dom"/>
</dbReference>
<keyword evidence="7" id="KW-1185">Reference proteome</keyword>
<evidence type="ECO:0000256" key="3">
    <source>
        <dbReference type="ARBA" id="ARBA00023163"/>
    </source>
</evidence>
<dbReference type="InterPro" id="IPR046348">
    <property type="entry name" value="SIS_dom_sf"/>
</dbReference>
<dbReference type="AlphaFoldDB" id="A0AAU9DVY0"/>
<keyword evidence="3" id="KW-0804">Transcription</keyword>
<feature type="domain" description="SIS" evidence="5">
    <location>
        <begin position="117"/>
        <end position="259"/>
    </location>
</feature>
<evidence type="ECO:0000313" key="7">
    <source>
        <dbReference type="Proteomes" id="UP001321861"/>
    </source>
</evidence>
<dbReference type="InterPro" id="IPR000281">
    <property type="entry name" value="HTH_RpiR"/>
</dbReference>
<organism evidence="6 7">
    <name type="scientific">Xylocopilactobacillus apicola</name>
    <dbReference type="NCBI Taxonomy" id="2932184"/>
    <lineage>
        <taxon>Bacteria</taxon>
        <taxon>Bacillati</taxon>
        <taxon>Bacillota</taxon>
        <taxon>Bacilli</taxon>
        <taxon>Lactobacillales</taxon>
        <taxon>Lactobacillaceae</taxon>
        <taxon>Xylocopilactobacillus</taxon>
    </lineage>
</organism>
<dbReference type="CDD" id="cd05013">
    <property type="entry name" value="SIS_RpiR"/>
    <property type="match status" value="1"/>
</dbReference>
<dbReference type="InterPro" id="IPR036388">
    <property type="entry name" value="WH-like_DNA-bd_sf"/>
</dbReference>
<protein>
    <submittedName>
        <fullName evidence="6">Phosphosugar-binding protein</fullName>
    </submittedName>
</protein>
<evidence type="ECO:0000256" key="2">
    <source>
        <dbReference type="ARBA" id="ARBA00023125"/>
    </source>
</evidence>
<dbReference type="Pfam" id="PF01418">
    <property type="entry name" value="HTH_6"/>
    <property type="match status" value="1"/>
</dbReference>
<dbReference type="Pfam" id="PF01380">
    <property type="entry name" value="SIS"/>
    <property type="match status" value="1"/>
</dbReference>
<dbReference type="PROSITE" id="PS51464">
    <property type="entry name" value="SIS"/>
    <property type="match status" value="1"/>
</dbReference>
<dbReference type="GO" id="GO:1901135">
    <property type="term" value="P:carbohydrate derivative metabolic process"/>
    <property type="evidence" value="ECO:0007669"/>
    <property type="project" value="InterPro"/>
</dbReference>
<keyword evidence="2" id="KW-0238">DNA-binding</keyword>
<dbReference type="GO" id="GO:0003677">
    <property type="term" value="F:DNA binding"/>
    <property type="evidence" value="ECO:0007669"/>
    <property type="project" value="UniProtKB-KW"/>
</dbReference>
<dbReference type="SUPFAM" id="SSF53697">
    <property type="entry name" value="SIS domain"/>
    <property type="match status" value="1"/>
</dbReference>
<gene>
    <name evidence="6" type="ORF">XA3_05240</name>
</gene>
<dbReference type="EMBL" id="AP026802">
    <property type="protein sequence ID" value="BDR58083.1"/>
    <property type="molecule type" value="Genomic_DNA"/>
</dbReference>
<dbReference type="InterPro" id="IPR035472">
    <property type="entry name" value="RpiR-like_SIS"/>
</dbReference>
<dbReference type="KEGG" id="xap:XA3_05240"/>
<keyword evidence="1" id="KW-0805">Transcription regulation</keyword>
<dbReference type="GO" id="GO:0097367">
    <property type="term" value="F:carbohydrate derivative binding"/>
    <property type="evidence" value="ECO:0007669"/>
    <property type="project" value="InterPro"/>
</dbReference>
<sequence>MNFFEVIQPHINKLSKSEYALLDYVVKNLVAVQHKSIREIAAECFVSTTTFLRFVRKIGFSGYSEFSTVIKYTILNTKETNQNNVTFTQKQSKYRNEYLKNLEETVRVLDERKLAEICQKLASTPKLFFYAKGLSKNTTAYIEYLYTLNDFIVITPHNHEQRQWAYRNIKKEDLIFIFNYSGEDEELIQIIQTIKTQTEHSSIISVTGANNNTIQNLSDINLYLFTDEITVQGVDMTSNVSMIIIMELLLYQYWEHQDSINPDLILNKIKNPSTNLDE</sequence>
<dbReference type="RefSeq" id="WP_317636004.1">
    <property type="nucleotide sequence ID" value="NZ_AP026802.1"/>
</dbReference>
<reference evidence="6 7" key="1">
    <citation type="journal article" date="2023" name="Microbiol. Spectr.">
        <title>Symbiosis of Carpenter Bees with Uncharacterized Lactic Acid Bacteria Showing NAD Auxotrophy.</title>
        <authorList>
            <person name="Kawasaki S."/>
            <person name="Ozawa K."/>
            <person name="Mori T."/>
            <person name="Yamamoto A."/>
            <person name="Ito M."/>
            <person name="Ohkuma M."/>
            <person name="Sakamoto M."/>
            <person name="Matsutani M."/>
        </authorList>
    </citation>
    <scope>NUCLEOTIDE SEQUENCE [LARGE SCALE GENOMIC DNA]</scope>
    <source>
        <strain evidence="6 7">XA3</strain>
    </source>
</reference>
<evidence type="ECO:0000259" key="4">
    <source>
        <dbReference type="PROSITE" id="PS51071"/>
    </source>
</evidence>
<dbReference type="SUPFAM" id="SSF46689">
    <property type="entry name" value="Homeodomain-like"/>
    <property type="match status" value="1"/>
</dbReference>
<dbReference type="Proteomes" id="UP001321861">
    <property type="component" value="Chromosome"/>
</dbReference>
<feature type="domain" description="HTH rpiR-type" evidence="4">
    <location>
        <begin position="1"/>
        <end position="77"/>
    </location>
</feature>
<dbReference type="InterPro" id="IPR047640">
    <property type="entry name" value="RpiR-like"/>
</dbReference>
<name>A0AAU9DVY0_9LACO</name>
<dbReference type="GO" id="GO:0003700">
    <property type="term" value="F:DNA-binding transcription factor activity"/>
    <property type="evidence" value="ECO:0007669"/>
    <property type="project" value="InterPro"/>
</dbReference>
<dbReference type="PANTHER" id="PTHR30514">
    <property type="entry name" value="GLUCOKINASE"/>
    <property type="match status" value="1"/>
</dbReference>
<dbReference type="PANTHER" id="PTHR30514:SF10">
    <property type="entry name" value="MURR_RPIR FAMILY TRANSCRIPTIONAL REGULATOR"/>
    <property type="match status" value="1"/>
</dbReference>
<proteinExistence type="predicted"/>